<gene>
    <name evidence="1" type="ORF">BD410DRAFT_783940</name>
</gene>
<dbReference type="VEuPathDB" id="FungiDB:BD410DRAFT_783940"/>
<dbReference type="EMBL" id="ML170162">
    <property type="protein sequence ID" value="TDL25941.1"/>
    <property type="molecule type" value="Genomic_DNA"/>
</dbReference>
<keyword evidence="2" id="KW-1185">Reference proteome</keyword>
<dbReference type="AlphaFoldDB" id="A0A4Y7QFA6"/>
<reference evidence="1 2" key="1">
    <citation type="submission" date="2018-06" db="EMBL/GenBank/DDBJ databases">
        <title>A transcriptomic atlas of mushroom development highlights an independent origin of complex multicellularity.</title>
        <authorList>
            <consortium name="DOE Joint Genome Institute"/>
            <person name="Krizsan K."/>
            <person name="Almasi E."/>
            <person name="Merenyi Z."/>
            <person name="Sahu N."/>
            <person name="Viragh M."/>
            <person name="Koszo T."/>
            <person name="Mondo S."/>
            <person name="Kiss B."/>
            <person name="Balint B."/>
            <person name="Kues U."/>
            <person name="Barry K."/>
            <person name="Hegedus J.C."/>
            <person name="Henrissat B."/>
            <person name="Johnson J."/>
            <person name="Lipzen A."/>
            <person name="Ohm R."/>
            <person name="Nagy I."/>
            <person name="Pangilinan J."/>
            <person name="Yan J."/>
            <person name="Xiong Y."/>
            <person name="Grigoriev I.V."/>
            <person name="Hibbett D.S."/>
            <person name="Nagy L.G."/>
        </authorList>
    </citation>
    <scope>NUCLEOTIDE SEQUENCE [LARGE SCALE GENOMIC DNA]</scope>
    <source>
        <strain evidence="1 2">SZMC22713</strain>
    </source>
</reference>
<organism evidence="1 2">
    <name type="scientific">Rickenella mellea</name>
    <dbReference type="NCBI Taxonomy" id="50990"/>
    <lineage>
        <taxon>Eukaryota</taxon>
        <taxon>Fungi</taxon>
        <taxon>Dikarya</taxon>
        <taxon>Basidiomycota</taxon>
        <taxon>Agaricomycotina</taxon>
        <taxon>Agaricomycetes</taxon>
        <taxon>Hymenochaetales</taxon>
        <taxon>Rickenellaceae</taxon>
        <taxon>Rickenella</taxon>
    </lineage>
</organism>
<evidence type="ECO:0000313" key="2">
    <source>
        <dbReference type="Proteomes" id="UP000294933"/>
    </source>
</evidence>
<proteinExistence type="predicted"/>
<sequence>MARKGILPASALILLSIYTLSWYSHFGLPSLATIRHQSNSTEVEVKESILGPVVQAEESTPSRPKITIIAIWRPPSVPPSYLPYFFQSVQANPQVNLLLVNVVKADGDCDRTHSNATNIKEICLTTRKYLALHVDFLCKRWQCSDPDRALVLDKITKEHEYDYVHSTFRILRSGIFGQWIDPQTTIWGWCDLDTYLGNFERAFPWDIAPDFDIIAFKSQPDPRSQQLLFTRGHMAFFRHSPEVLDKLHSYPTYTSLGHFLLSDRLREDCEESQFSNYMFLKNHNFTFLHIEGMIDFAYTIVLSVDGAFYFNLPKDEITHEVRQSVLSVVRSHRAAVNPTFSEYGVEEPSEAKTSGYSGWLWFPADLAVYVETGWNEHQRSEKAYFMRRTPGGPVTQRREPRGRYLQITDGFVADEALYKHFQEEKRTDWFKRLPRHAWNPAHTYIQWDGKEGEIWDAEGNVVFETGRDEKLPDRRNHNIQRHRTTTTFVKHSR</sequence>
<evidence type="ECO:0000313" key="1">
    <source>
        <dbReference type="EMBL" id="TDL25941.1"/>
    </source>
</evidence>
<dbReference type="OrthoDB" id="2588202at2759"/>
<protein>
    <submittedName>
        <fullName evidence="1">Uncharacterized protein</fullName>
    </submittedName>
</protein>
<name>A0A4Y7QFA6_9AGAM</name>
<dbReference type="Proteomes" id="UP000294933">
    <property type="component" value="Unassembled WGS sequence"/>
</dbReference>
<accession>A0A4Y7QFA6</accession>